<dbReference type="PANTHER" id="PTHR13887">
    <property type="entry name" value="GLUTATHIONE S-TRANSFERASE KAPPA"/>
    <property type="match status" value="1"/>
</dbReference>
<dbReference type="Pfam" id="PF01323">
    <property type="entry name" value="DSBA"/>
    <property type="match status" value="1"/>
</dbReference>
<evidence type="ECO:0000259" key="6">
    <source>
        <dbReference type="PROSITE" id="PS51352"/>
    </source>
</evidence>
<dbReference type="EMBL" id="CP137852">
    <property type="protein sequence ID" value="WPB85806.1"/>
    <property type="molecule type" value="Genomic_DNA"/>
</dbReference>
<keyword evidence="4" id="KW-0676">Redox-active center</keyword>
<keyword evidence="3" id="KW-1015">Disulfide bond</keyword>
<evidence type="ECO:0000313" key="8">
    <source>
        <dbReference type="Proteomes" id="UP001305521"/>
    </source>
</evidence>
<dbReference type="InterPro" id="IPR006311">
    <property type="entry name" value="TAT_signal"/>
</dbReference>
<protein>
    <submittedName>
        <fullName evidence="7">DsbA family protein</fullName>
    </submittedName>
</protein>
<evidence type="ECO:0000256" key="5">
    <source>
        <dbReference type="SAM" id="SignalP"/>
    </source>
</evidence>
<keyword evidence="2" id="KW-0560">Oxidoreductase</keyword>
<accession>A0ABZ0PKP6</accession>
<dbReference type="InterPro" id="IPR036249">
    <property type="entry name" value="Thioredoxin-like_sf"/>
</dbReference>
<proteinExistence type="predicted"/>
<evidence type="ECO:0000256" key="4">
    <source>
        <dbReference type="ARBA" id="ARBA00023284"/>
    </source>
</evidence>
<gene>
    <name evidence="7" type="ORF">R9Z33_02780</name>
</gene>
<dbReference type="CDD" id="cd03023">
    <property type="entry name" value="DsbA_Com1_like"/>
    <property type="match status" value="1"/>
</dbReference>
<organism evidence="7 8">
    <name type="scientific">Sediminicoccus rosea</name>
    <dbReference type="NCBI Taxonomy" id="1225128"/>
    <lineage>
        <taxon>Bacteria</taxon>
        <taxon>Pseudomonadati</taxon>
        <taxon>Pseudomonadota</taxon>
        <taxon>Alphaproteobacteria</taxon>
        <taxon>Acetobacterales</taxon>
        <taxon>Roseomonadaceae</taxon>
        <taxon>Sediminicoccus</taxon>
    </lineage>
</organism>
<keyword evidence="8" id="KW-1185">Reference proteome</keyword>
<dbReference type="SUPFAM" id="SSF52833">
    <property type="entry name" value="Thioredoxin-like"/>
    <property type="match status" value="1"/>
</dbReference>
<sequence length="244" mass="27121">MRQTTKRRGLLALAALVPGTAMAQGLTPEQRAEVVQILRDSLRQDPSILRDALSSLELAEETERAAAQTRAIASRAEALFRDPNDAVKGNPQGRVTIVEFFDARCGYCKQLHPTMEQLIQRERDVRVVMKDLPILGPNSVLASRALIAAQRQNQYGALYDALMRLREEPTEPVLRREAERLRLDWARLRRDMEDPATTARIERNLELARALGIQGTPALVAGTTLIPGAVDLATLQRLTAAQRS</sequence>
<evidence type="ECO:0000313" key="7">
    <source>
        <dbReference type="EMBL" id="WPB85806.1"/>
    </source>
</evidence>
<feature type="chain" id="PRO_5046999429" evidence="5">
    <location>
        <begin position="24"/>
        <end position="244"/>
    </location>
</feature>
<keyword evidence="1 5" id="KW-0732">Signal</keyword>
<evidence type="ECO:0000256" key="2">
    <source>
        <dbReference type="ARBA" id="ARBA00023002"/>
    </source>
</evidence>
<dbReference type="Proteomes" id="UP001305521">
    <property type="component" value="Chromosome"/>
</dbReference>
<feature type="domain" description="Thioredoxin" evidence="6">
    <location>
        <begin position="65"/>
        <end position="244"/>
    </location>
</feature>
<evidence type="ECO:0000256" key="3">
    <source>
        <dbReference type="ARBA" id="ARBA00023157"/>
    </source>
</evidence>
<evidence type="ECO:0000256" key="1">
    <source>
        <dbReference type="ARBA" id="ARBA00022729"/>
    </source>
</evidence>
<dbReference type="Gene3D" id="3.40.30.10">
    <property type="entry name" value="Glutaredoxin"/>
    <property type="match status" value="1"/>
</dbReference>
<reference evidence="7 8" key="1">
    <citation type="submission" date="2023-11" db="EMBL/GenBank/DDBJ databases">
        <title>Arctic aerobic anoxygenic photoheterotroph Sediminicoccus rosea KRV36 adapts its photosynthesis to long days of polar summer.</title>
        <authorList>
            <person name="Tomasch J."/>
            <person name="Kopejtka K."/>
            <person name="Bily T."/>
            <person name="Gardiner A.T."/>
            <person name="Gardian Z."/>
            <person name="Shivaramu S."/>
            <person name="Koblizek M."/>
            <person name="Engelhardt F."/>
            <person name="Kaftan D."/>
        </authorList>
    </citation>
    <scope>NUCLEOTIDE SEQUENCE [LARGE SCALE GENOMIC DNA]</scope>
    <source>
        <strain evidence="7 8">R-30</strain>
    </source>
</reference>
<dbReference type="InterPro" id="IPR013766">
    <property type="entry name" value="Thioredoxin_domain"/>
</dbReference>
<dbReference type="PROSITE" id="PS51318">
    <property type="entry name" value="TAT"/>
    <property type="match status" value="1"/>
</dbReference>
<dbReference type="RefSeq" id="WP_318649785.1">
    <property type="nucleotide sequence ID" value="NZ_CP137852.1"/>
</dbReference>
<dbReference type="InterPro" id="IPR001853">
    <property type="entry name" value="DSBA-like_thioredoxin_dom"/>
</dbReference>
<dbReference type="PANTHER" id="PTHR13887:SF14">
    <property type="entry name" value="DISULFIDE BOND FORMATION PROTEIN D"/>
    <property type="match status" value="1"/>
</dbReference>
<feature type="signal peptide" evidence="5">
    <location>
        <begin position="1"/>
        <end position="23"/>
    </location>
</feature>
<dbReference type="PROSITE" id="PS51352">
    <property type="entry name" value="THIOREDOXIN_2"/>
    <property type="match status" value="1"/>
</dbReference>
<name>A0ABZ0PKP6_9PROT</name>